<dbReference type="Ensembl" id="ENSACAT00000041582.1">
    <property type="protein sequence ID" value="ENSACAP00000027096.1"/>
    <property type="gene ID" value="ENSACAG00000034908.1"/>
</dbReference>
<evidence type="ECO:0000313" key="2">
    <source>
        <dbReference type="Ensembl" id="ENSACAP00000027096.1"/>
    </source>
</evidence>
<reference evidence="2" key="2">
    <citation type="submission" date="2025-08" db="UniProtKB">
        <authorList>
            <consortium name="Ensembl"/>
        </authorList>
    </citation>
    <scope>IDENTIFICATION</scope>
</reference>
<proteinExistence type="predicted"/>
<dbReference type="InterPro" id="IPR000608">
    <property type="entry name" value="UBC"/>
</dbReference>
<sequence>MTALQSVLLLRRHLIISPPDTLYEGGVFKAHLMFPKDYALRMSKMKFITWRH</sequence>
<reference evidence="2" key="3">
    <citation type="submission" date="2025-09" db="UniProtKB">
        <authorList>
            <consortium name="Ensembl"/>
        </authorList>
    </citation>
    <scope>IDENTIFICATION</scope>
</reference>
<organism evidence="2 3">
    <name type="scientific">Anolis carolinensis</name>
    <name type="common">Green anole</name>
    <name type="synonym">American chameleon</name>
    <dbReference type="NCBI Taxonomy" id="28377"/>
    <lineage>
        <taxon>Eukaryota</taxon>
        <taxon>Metazoa</taxon>
        <taxon>Chordata</taxon>
        <taxon>Craniata</taxon>
        <taxon>Vertebrata</taxon>
        <taxon>Euteleostomi</taxon>
        <taxon>Lepidosauria</taxon>
        <taxon>Squamata</taxon>
        <taxon>Bifurcata</taxon>
        <taxon>Unidentata</taxon>
        <taxon>Episquamata</taxon>
        <taxon>Toxicofera</taxon>
        <taxon>Iguania</taxon>
        <taxon>Dactyloidae</taxon>
        <taxon>Anolis</taxon>
    </lineage>
</organism>
<evidence type="ECO:0000259" key="1">
    <source>
        <dbReference type="PROSITE" id="PS50127"/>
    </source>
</evidence>
<keyword evidence="3" id="KW-1185">Reference proteome</keyword>
<dbReference type="SUPFAM" id="SSF54495">
    <property type="entry name" value="UBC-like"/>
    <property type="match status" value="1"/>
</dbReference>
<feature type="domain" description="UBC core" evidence="1">
    <location>
        <begin position="1"/>
        <end position="52"/>
    </location>
</feature>
<dbReference type="InParanoid" id="A0A803SVV6"/>
<dbReference type="Proteomes" id="UP000001646">
    <property type="component" value="Chromosome 1"/>
</dbReference>
<accession>A0A803SVV6</accession>
<evidence type="ECO:0000313" key="3">
    <source>
        <dbReference type="Proteomes" id="UP000001646"/>
    </source>
</evidence>
<reference evidence="2 3" key="1">
    <citation type="submission" date="2009-12" db="EMBL/GenBank/DDBJ databases">
        <title>The Genome Sequence of Anolis carolinensis (Green Anole Lizard).</title>
        <authorList>
            <consortium name="The Genome Sequencing Platform"/>
            <person name="Di Palma F."/>
            <person name="Alfoldi J."/>
            <person name="Heiman D."/>
            <person name="Young S."/>
            <person name="Grabherr M."/>
            <person name="Johnson J."/>
            <person name="Lander E.S."/>
            <person name="Lindblad-Toh K."/>
        </authorList>
    </citation>
    <scope>NUCLEOTIDE SEQUENCE [LARGE SCALE GENOMIC DNA]</scope>
    <source>
        <strain evidence="2 3">JBL SC #1</strain>
    </source>
</reference>
<dbReference type="AlphaFoldDB" id="A0A803SVV6"/>
<dbReference type="InterPro" id="IPR016135">
    <property type="entry name" value="UBQ-conjugating_enzyme/RWD"/>
</dbReference>
<name>A0A803SVV6_ANOCA</name>
<dbReference type="Gene3D" id="3.10.110.10">
    <property type="entry name" value="Ubiquitin Conjugating Enzyme"/>
    <property type="match status" value="1"/>
</dbReference>
<dbReference type="PROSITE" id="PS50127">
    <property type="entry name" value="UBC_2"/>
    <property type="match status" value="1"/>
</dbReference>
<protein>
    <recommendedName>
        <fullName evidence="1">UBC core domain-containing protein</fullName>
    </recommendedName>
</protein>
<dbReference type="Pfam" id="PF00179">
    <property type="entry name" value="UQ_con"/>
    <property type="match status" value="1"/>
</dbReference>